<name>A0ABT3IGJ7_9BACT</name>
<dbReference type="InterPro" id="IPR036942">
    <property type="entry name" value="Beta-barrel_TonB_sf"/>
</dbReference>
<keyword evidence="2" id="KW-0813">Transport</keyword>
<evidence type="ECO:0000256" key="6">
    <source>
        <dbReference type="ARBA" id="ARBA00023237"/>
    </source>
</evidence>
<evidence type="ECO:0000256" key="3">
    <source>
        <dbReference type="ARBA" id="ARBA00022452"/>
    </source>
</evidence>
<dbReference type="InterPro" id="IPR057601">
    <property type="entry name" value="Oar-like_b-barrel"/>
</dbReference>
<keyword evidence="6" id="KW-0998">Cell outer membrane</keyword>
<dbReference type="SUPFAM" id="SSF56935">
    <property type="entry name" value="Porins"/>
    <property type="match status" value="1"/>
</dbReference>
<dbReference type="Proteomes" id="UP001207742">
    <property type="component" value="Unassembled WGS sequence"/>
</dbReference>
<dbReference type="Gene3D" id="2.40.170.20">
    <property type="entry name" value="TonB-dependent receptor, beta-barrel domain"/>
    <property type="match status" value="1"/>
</dbReference>
<feature type="region of interest" description="Disordered" evidence="7">
    <location>
        <begin position="197"/>
        <end position="218"/>
    </location>
</feature>
<evidence type="ECO:0000256" key="8">
    <source>
        <dbReference type="SAM" id="SignalP"/>
    </source>
</evidence>
<proteinExistence type="predicted"/>
<feature type="domain" description="TonB-dependent transporter Oar-like beta-barrel" evidence="9">
    <location>
        <begin position="252"/>
        <end position="326"/>
    </location>
</feature>
<dbReference type="PANTHER" id="PTHR30069:SF46">
    <property type="entry name" value="OAR PROTEIN"/>
    <property type="match status" value="1"/>
</dbReference>
<comment type="caution">
    <text evidence="10">The sequence shown here is derived from an EMBL/GenBank/DDBJ whole genome shotgun (WGS) entry which is preliminary data.</text>
</comment>
<reference evidence="10 11" key="1">
    <citation type="submission" date="2022-10" db="EMBL/GenBank/DDBJ databases">
        <title>Chitinophaga nivalis PC15 sp. nov., isolated from Pyeongchang county, South Korea.</title>
        <authorList>
            <person name="Trinh H.N."/>
        </authorList>
    </citation>
    <scope>NUCLEOTIDE SEQUENCE [LARGE SCALE GENOMIC DNA]</scope>
    <source>
        <strain evidence="10 11">PC14</strain>
    </source>
</reference>
<evidence type="ECO:0000256" key="7">
    <source>
        <dbReference type="SAM" id="MobiDB-lite"/>
    </source>
</evidence>
<dbReference type="RefSeq" id="WP_264728086.1">
    <property type="nucleotide sequence ID" value="NZ_JAPDNR010000001.1"/>
</dbReference>
<evidence type="ECO:0000256" key="5">
    <source>
        <dbReference type="ARBA" id="ARBA00023136"/>
    </source>
</evidence>
<keyword evidence="11" id="KW-1185">Reference proteome</keyword>
<dbReference type="Pfam" id="PF13620">
    <property type="entry name" value="CarboxypepD_reg"/>
    <property type="match status" value="1"/>
</dbReference>
<evidence type="ECO:0000259" key="9">
    <source>
        <dbReference type="Pfam" id="PF25183"/>
    </source>
</evidence>
<evidence type="ECO:0000256" key="2">
    <source>
        <dbReference type="ARBA" id="ARBA00022448"/>
    </source>
</evidence>
<feature type="signal peptide" evidence="8">
    <location>
        <begin position="1"/>
        <end position="28"/>
    </location>
</feature>
<feature type="chain" id="PRO_5047490751" evidence="8">
    <location>
        <begin position="29"/>
        <end position="1094"/>
    </location>
</feature>
<evidence type="ECO:0000313" key="10">
    <source>
        <dbReference type="EMBL" id="MCW3483098.1"/>
    </source>
</evidence>
<dbReference type="InterPro" id="IPR013784">
    <property type="entry name" value="Carb-bd-like_fold"/>
</dbReference>
<feature type="compositionally biased region" description="Low complexity" evidence="7">
    <location>
        <begin position="200"/>
        <end position="217"/>
    </location>
</feature>
<feature type="domain" description="TonB-dependent transporter Oar-like beta-barrel" evidence="9">
    <location>
        <begin position="364"/>
        <end position="1048"/>
    </location>
</feature>
<keyword evidence="3" id="KW-1134">Transmembrane beta strand</keyword>
<keyword evidence="5" id="KW-0472">Membrane</keyword>
<organism evidence="10 11">
    <name type="scientific">Chitinophaga nivalis</name>
    <dbReference type="NCBI Taxonomy" id="2991709"/>
    <lineage>
        <taxon>Bacteria</taxon>
        <taxon>Pseudomonadati</taxon>
        <taxon>Bacteroidota</taxon>
        <taxon>Chitinophagia</taxon>
        <taxon>Chitinophagales</taxon>
        <taxon>Chitinophagaceae</taxon>
        <taxon>Chitinophaga</taxon>
    </lineage>
</organism>
<accession>A0ABT3IGJ7</accession>
<dbReference type="Gene3D" id="2.60.40.1120">
    <property type="entry name" value="Carboxypeptidase-like, regulatory domain"/>
    <property type="match status" value="1"/>
</dbReference>
<comment type="subcellular location">
    <subcellularLocation>
        <location evidence="1">Cell outer membrane</location>
        <topology evidence="1">Multi-pass membrane protein</topology>
    </subcellularLocation>
</comment>
<gene>
    <name evidence="10" type="ORF">OL497_04300</name>
</gene>
<dbReference type="EMBL" id="JAPDNS010000001">
    <property type="protein sequence ID" value="MCW3483098.1"/>
    <property type="molecule type" value="Genomic_DNA"/>
</dbReference>
<evidence type="ECO:0000256" key="4">
    <source>
        <dbReference type="ARBA" id="ARBA00022692"/>
    </source>
</evidence>
<dbReference type="Pfam" id="PF25183">
    <property type="entry name" value="OMP_b-brl_4"/>
    <property type="match status" value="2"/>
</dbReference>
<evidence type="ECO:0000313" key="11">
    <source>
        <dbReference type="Proteomes" id="UP001207742"/>
    </source>
</evidence>
<dbReference type="SUPFAM" id="SSF49452">
    <property type="entry name" value="Starch-binding domain-like"/>
    <property type="match status" value="1"/>
</dbReference>
<evidence type="ECO:0000256" key="1">
    <source>
        <dbReference type="ARBA" id="ARBA00004571"/>
    </source>
</evidence>
<dbReference type="InterPro" id="IPR039426">
    <property type="entry name" value="TonB-dep_rcpt-like"/>
</dbReference>
<dbReference type="PANTHER" id="PTHR30069">
    <property type="entry name" value="TONB-DEPENDENT OUTER MEMBRANE RECEPTOR"/>
    <property type="match status" value="1"/>
</dbReference>
<keyword evidence="8" id="KW-0732">Signal</keyword>
<protein>
    <submittedName>
        <fullName evidence="10">Carboxypeptidase regulatory-like domain-containing protein</fullName>
    </submittedName>
</protein>
<sequence length="1094" mass="121692">MNTKKIATTIFSLLLLLLLLPFSFTVMAQETSGGLAGKAQDGQGQALPGVTIIAVHEPSGTRYPVVTDGGGRYRLLGMRIGGPYSVTATMMGMAPQKQQNITVRLGEPQQLNFVMADERKQLSEIVVKGAKKGPKANNYGAGQNISRSQINNMPTVSRSIQDITRMVPQGSKDNSFGGSNFRYNNVTIDGAVNNDAIGFSPSMGGQSGTSGQPGSSTRTNPVSLDAIEDMQVYLAPFDVKIGNFTGGSVNAVTRSGTNTVTGSVYGFGRNAALIGKNKIGNKEKMNSDFQDYQVGVRVGFPIIKNKLFFFTNEEITRRTDPAQLLAGKEETARILSEKDAEDIRNATIKNYGNIFDPGTAGVYNSSSESNKFFNRIDWNINDKHQLSVRNNTITSSAVNLDRDQQDFRFSSMAFKQTNNQSSTVAELKSRFNNKWSNSFVAGFTTVHDYRDPLSDPTLPQIQIMGRTPGTTIYLGTDREAAIFNMKQRTIEITNNLTWNKGKHTVLFGTHNELYHIDYGFVNSWNGRVDFLSIDDYMKNTPYRVRGSYNYNNNSRDYIMSNPGAVFNVNLYSVYVQDAIQVTDKLTVTPGLRADYTHLPTKPELSDKVTNAIADPYFGSTYHYTPLNRISNKYFGKVQISPRLGFRYDWLGDQSLIVRGGIGMFTGRIPFAWLAYAYYNNGVNYGSFDQKADQKPFAPGSDAIKPGKNGIADFIEQNGTITNNGNAGKTQVDLIDNNFVMPKILRLSLAVDRTTASQWKFGVEGMVTKSIKEVFFQQVNITDNPRYYAYDKDRQQPIYSGSIDPHFSNAYLLTNTNKGYRFSITGTASKTFNSGLFVSGAYTYGESKDAFNGIRNSMESNWQLNQALSPNSAPLANSNFDIRHRIVVNASYRKAWNETWVSSLSLFFSAQSGSPFTYGVMNNSVQGLPQQVSLAYIPQAAESINFFKDREINGTTVTAAEQAAAFNQFIDDNKYLSSRRGNFTERNMGRTPWNVQADLHFAQEFHLRKLKTHYITFTADIVNLTNMLNRNWGVSYFSPNTFNSTASVGLTPTLFPPEQNKGGYPVYTFSDPGTPYSIDYFGSRYQVQLGLRYTF</sequence>
<keyword evidence="4" id="KW-0812">Transmembrane</keyword>